<name>A0ABD0MBL5_CIRMR</name>
<proteinExistence type="predicted"/>
<reference evidence="1 2" key="1">
    <citation type="submission" date="2024-05" db="EMBL/GenBank/DDBJ databases">
        <title>Genome sequencing and assembly of Indian major carp, Cirrhinus mrigala (Hamilton, 1822).</title>
        <authorList>
            <person name="Mohindra V."/>
            <person name="Chowdhury L.M."/>
            <person name="Lal K."/>
            <person name="Jena J.K."/>
        </authorList>
    </citation>
    <scope>NUCLEOTIDE SEQUENCE [LARGE SCALE GENOMIC DNA]</scope>
    <source>
        <strain evidence="1">CM1030</strain>
        <tissue evidence="1">Blood</tissue>
    </source>
</reference>
<dbReference type="Proteomes" id="UP001529510">
    <property type="component" value="Unassembled WGS sequence"/>
</dbReference>
<comment type="caution">
    <text evidence="1">The sequence shown here is derived from an EMBL/GenBank/DDBJ whole genome shotgun (WGS) entry which is preliminary data.</text>
</comment>
<evidence type="ECO:0000313" key="2">
    <source>
        <dbReference type="Proteomes" id="UP001529510"/>
    </source>
</evidence>
<evidence type="ECO:0000313" key="1">
    <source>
        <dbReference type="EMBL" id="KAL0146899.1"/>
    </source>
</evidence>
<accession>A0ABD0MBL5</accession>
<sequence length="183" mass="20432">MLESDVNIPEGVLPKRVLDLLSEMGPPVSADFVHDENVLVYIAGYMASKVVEKFANSKDGPCKECKILTTDIPAKSQYTILKDKQYTDLNLGEKGLKSVSQSVLALKPAPKSVQRVRKLAWVCEINNHFRMAVCTASRVNCSRVTALTINNFKAVLAEQVCLYKHLYDPSMRDHRNNQMASNC</sequence>
<dbReference type="AlphaFoldDB" id="A0ABD0MBL5"/>
<keyword evidence="2" id="KW-1185">Reference proteome</keyword>
<protein>
    <submittedName>
        <fullName evidence="1">Uncharacterized protein</fullName>
    </submittedName>
</protein>
<dbReference type="EMBL" id="JAMKFB020000850">
    <property type="protein sequence ID" value="KAL0146899.1"/>
    <property type="molecule type" value="Genomic_DNA"/>
</dbReference>
<gene>
    <name evidence="1" type="ORF">M9458_057838</name>
</gene>
<organism evidence="1 2">
    <name type="scientific">Cirrhinus mrigala</name>
    <name type="common">Mrigala</name>
    <dbReference type="NCBI Taxonomy" id="683832"/>
    <lineage>
        <taxon>Eukaryota</taxon>
        <taxon>Metazoa</taxon>
        <taxon>Chordata</taxon>
        <taxon>Craniata</taxon>
        <taxon>Vertebrata</taxon>
        <taxon>Euteleostomi</taxon>
        <taxon>Actinopterygii</taxon>
        <taxon>Neopterygii</taxon>
        <taxon>Teleostei</taxon>
        <taxon>Ostariophysi</taxon>
        <taxon>Cypriniformes</taxon>
        <taxon>Cyprinidae</taxon>
        <taxon>Labeoninae</taxon>
        <taxon>Labeonini</taxon>
        <taxon>Cirrhinus</taxon>
    </lineage>
</organism>